<dbReference type="Gene3D" id="3.30.2310.20">
    <property type="entry name" value="RelE-like"/>
    <property type="match status" value="1"/>
</dbReference>
<evidence type="ECO:0000313" key="3">
    <source>
        <dbReference type="Proteomes" id="UP000283880"/>
    </source>
</evidence>
<protein>
    <submittedName>
        <fullName evidence="2">Type II toxin-antitoxin system RelE/ParE family toxin</fullName>
    </submittedName>
</protein>
<dbReference type="OrthoDB" id="3268478at2"/>
<reference evidence="2 3" key="1">
    <citation type="submission" date="2018-08" db="EMBL/GenBank/DDBJ databases">
        <title>A genome reference for cultivated species of the human gut microbiota.</title>
        <authorList>
            <person name="Zou Y."/>
            <person name="Xue W."/>
            <person name="Luo G."/>
        </authorList>
    </citation>
    <scope>NUCLEOTIDE SEQUENCE [LARGE SCALE GENOMIC DNA]</scope>
    <source>
        <strain evidence="2 3">AF04-15</strain>
    </source>
</reference>
<accession>A0A413FHX2</accession>
<dbReference type="InterPro" id="IPR007712">
    <property type="entry name" value="RelE/ParE_toxin"/>
</dbReference>
<dbReference type="AlphaFoldDB" id="A0A413FHX2"/>
<dbReference type="RefSeq" id="WP_007708592.1">
    <property type="nucleotide sequence ID" value="NZ_BAABXR010000001.1"/>
</dbReference>
<keyword evidence="1" id="KW-1277">Toxin-antitoxin system</keyword>
<sequence length="110" mass="12776">MHKYHIKITEYAEQDLEDIGNYVAFTLKNPASAICLIHDLKNKMNSLRQMPQKHALDEDSILATPGVRKCHHKNYKIYYIVSPPLDSVIILRVLHMHVDSKSKIYRTFGI</sequence>
<comment type="caution">
    <text evidence="2">The sequence shown here is derived from an EMBL/GenBank/DDBJ whole genome shotgun (WGS) entry which is preliminary data.</text>
</comment>
<proteinExistence type="predicted"/>
<gene>
    <name evidence="2" type="ORF">DWV29_06635</name>
</gene>
<organism evidence="2 3">
    <name type="scientific">Enterocloster asparagiformis</name>
    <dbReference type="NCBI Taxonomy" id="333367"/>
    <lineage>
        <taxon>Bacteria</taxon>
        <taxon>Bacillati</taxon>
        <taxon>Bacillota</taxon>
        <taxon>Clostridia</taxon>
        <taxon>Lachnospirales</taxon>
        <taxon>Lachnospiraceae</taxon>
        <taxon>Enterocloster</taxon>
    </lineage>
</organism>
<dbReference type="EMBL" id="QSBM01000004">
    <property type="protein sequence ID" value="RGX30849.1"/>
    <property type="molecule type" value="Genomic_DNA"/>
</dbReference>
<dbReference type="InterPro" id="IPR035093">
    <property type="entry name" value="RelE/ParE_toxin_dom_sf"/>
</dbReference>
<evidence type="ECO:0000313" key="2">
    <source>
        <dbReference type="EMBL" id="RGX30849.1"/>
    </source>
</evidence>
<dbReference type="Pfam" id="PF05016">
    <property type="entry name" value="ParE_toxin"/>
    <property type="match status" value="1"/>
</dbReference>
<dbReference type="Proteomes" id="UP000283880">
    <property type="component" value="Unassembled WGS sequence"/>
</dbReference>
<name>A0A413FHX2_9FIRM</name>
<evidence type="ECO:0000256" key="1">
    <source>
        <dbReference type="ARBA" id="ARBA00022649"/>
    </source>
</evidence>